<reference evidence="2 3" key="1">
    <citation type="journal article" date="2016" name="Nat. Commun.">
        <title>Thousands of microbial genomes shed light on interconnected biogeochemical processes in an aquifer system.</title>
        <authorList>
            <person name="Anantharaman K."/>
            <person name="Brown C.T."/>
            <person name="Hug L.A."/>
            <person name="Sharon I."/>
            <person name="Castelle C.J."/>
            <person name="Probst A.J."/>
            <person name="Thomas B.C."/>
            <person name="Singh A."/>
            <person name="Wilkins M.J."/>
            <person name="Karaoz U."/>
            <person name="Brodie E.L."/>
            <person name="Williams K.H."/>
            <person name="Hubbard S.S."/>
            <person name="Banfield J.F."/>
        </authorList>
    </citation>
    <scope>NUCLEOTIDE SEQUENCE [LARGE SCALE GENOMIC DNA]</scope>
</reference>
<evidence type="ECO:0000313" key="2">
    <source>
        <dbReference type="EMBL" id="OGB88901.1"/>
    </source>
</evidence>
<organism evidence="2 3">
    <name type="scientific">candidate division WOR-1 bacterium RIFCSPHIGHO2_01_FULL_53_15</name>
    <dbReference type="NCBI Taxonomy" id="1802564"/>
    <lineage>
        <taxon>Bacteria</taxon>
        <taxon>Bacillati</taxon>
        <taxon>Saganbacteria</taxon>
    </lineage>
</organism>
<dbReference type="Pfam" id="PF01476">
    <property type="entry name" value="LysM"/>
    <property type="match status" value="1"/>
</dbReference>
<name>A0A1F4PZ02_UNCSA</name>
<feature type="domain" description="LysM" evidence="1">
    <location>
        <begin position="20"/>
        <end position="73"/>
    </location>
</feature>
<dbReference type="Gene3D" id="3.10.350.10">
    <property type="entry name" value="LysM domain"/>
    <property type="match status" value="1"/>
</dbReference>
<dbReference type="PROSITE" id="PS51782">
    <property type="entry name" value="LYSM"/>
    <property type="match status" value="1"/>
</dbReference>
<dbReference type="SMART" id="SM00257">
    <property type="entry name" value="LysM"/>
    <property type="match status" value="1"/>
</dbReference>
<protein>
    <recommendedName>
        <fullName evidence="1">LysM domain-containing protein</fullName>
    </recommendedName>
</protein>
<dbReference type="Proteomes" id="UP000178724">
    <property type="component" value="Unassembled WGS sequence"/>
</dbReference>
<dbReference type="EMBL" id="METM01000032">
    <property type="protein sequence ID" value="OGB88901.1"/>
    <property type="molecule type" value="Genomic_DNA"/>
</dbReference>
<evidence type="ECO:0000259" key="1">
    <source>
        <dbReference type="PROSITE" id="PS51782"/>
    </source>
</evidence>
<dbReference type="AlphaFoldDB" id="A0A1F4PZ02"/>
<dbReference type="CDD" id="cd00118">
    <property type="entry name" value="LysM"/>
    <property type="match status" value="1"/>
</dbReference>
<dbReference type="InterPro" id="IPR036779">
    <property type="entry name" value="LysM_dom_sf"/>
</dbReference>
<evidence type="ECO:0000313" key="3">
    <source>
        <dbReference type="Proteomes" id="UP000178724"/>
    </source>
</evidence>
<proteinExistence type="predicted"/>
<dbReference type="InterPro" id="IPR018392">
    <property type="entry name" value="LysM"/>
</dbReference>
<gene>
    <name evidence="2" type="ORF">A2625_00275</name>
</gene>
<accession>A0A1F4PZ02</accession>
<sequence length="105" mass="11070">MQPAVNQAIAKRLVNMTFQPSHVVSAGETLTGIAIDTYGDKGDRGNHINALAIAAVSGIRDPNLIQPGQAIRIPSVSTADLVAMAADLEQFLADKKISLDDIFGQ</sequence>
<comment type="caution">
    <text evidence="2">The sequence shown here is derived from an EMBL/GenBank/DDBJ whole genome shotgun (WGS) entry which is preliminary data.</text>
</comment>